<dbReference type="EMBL" id="CM042883">
    <property type="protein sequence ID" value="KAI4372352.1"/>
    <property type="molecule type" value="Genomic_DNA"/>
</dbReference>
<accession>A0ACB9R8P4</accession>
<sequence length="298" mass="30614">MQGWSYQNSYGVGTVDSELSGEASSAISPHTVNVGTSAVLPVGPAEPVKRRRGRPRKYGPDGSMSLALSSTSISPPTSSSVGSMHRRGRGRPPGSGRKQHLVSPGSSQTVMAGVGFTPHVITIAVGEDVAMKIMSFAQQCFKVVCILSATGSVSTVTLRQSSSSGGTVTYEGRFEILCLSGSLLPMDNAGSRNRIGGLSISLASPDGRVIGGGVGGVLIAATPVQVIAGSFFWGNSKSKNDRQEATPASDSGGLAMRSSAPTSIPASQKLSAVPFGMWGDDSQPVDIDDVQGIDLMRG</sequence>
<evidence type="ECO:0000313" key="2">
    <source>
        <dbReference type="Proteomes" id="UP001057402"/>
    </source>
</evidence>
<comment type="caution">
    <text evidence="1">The sequence shown here is derived from an EMBL/GenBank/DDBJ whole genome shotgun (WGS) entry which is preliminary data.</text>
</comment>
<dbReference type="Proteomes" id="UP001057402">
    <property type="component" value="Chromosome 4"/>
</dbReference>
<keyword evidence="2" id="KW-1185">Reference proteome</keyword>
<reference evidence="2" key="1">
    <citation type="journal article" date="2023" name="Front. Plant Sci.">
        <title>Chromosomal-level genome assembly of Melastoma candidum provides insights into trichome evolution.</title>
        <authorList>
            <person name="Zhong Y."/>
            <person name="Wu W."/>
            <person name="Sun C."/>
            <person name="Zou P."/>
            <person name="Liu Y."/>
            <person name="Dai S."/>
            <person name="Zhou R."/>
        </authorList>
    </citation>
    <scope>NUCLEOTIDE SEQUENCE [LARGE SCALE GENOMIC DNA]</scope>
</reference>
<protein>
    <submittedName>
        <fullName evidence="1">Uncharacterized protein</fullName>
    </submittedName>
</protein>
<name>A0ACB9R8P4_9MYRT</name>
<organism evidence="1 2">
    <name type="scientific">Melastoma candidum</name>
    <dbReference type="NCBI Taxonomy" id="119954"/>
    <lineage>
        <taxon>Eukaryota</taxon>
        <taxon>Viridiplantae</taxon>
        <taxon>Streptophyta</taxon>
        <taxon>Embryophyta</taxon>
        <taxon>Tracheophyta</taxon>
        <taxon>Spermatophyta</taxon>
        <taxon>Magnoliopsida</taxon>
        <taxon>eudicotyledons</taxon>
        <taxon>Gunneridae</taxon>
        <taxon>Pentapetalae</taxon>
        <taxon>rosids</taxon>
        <taxon>malvids</taxon>
        <taxon>Myrtales</taxon>
        <taxon>Melastomataceae</taxon>
        <taxon>Melastomatoideae</taxon>
        <taxon>Melastomateae</taxon>
        <taxon>Melastoma</taxon>
    </lineage>
</organism>
<evidence type="ECO:0000313" key="1">
    <source>
        <dbReference type="EMBL" id="KAI4372352.1"/>
    </source>
</evidence>
<gene>
    <name evidence="1" type="ORF">MLD38_010594</name>
</gene>
<proteinExistence type="predicted"/>